<dbReference type="EMBL" id="FWFL01000004">
    <property type="protein sequence ID" value="SLN38966.1"/>
    <property type="molecule type" value="Genomic_DNA"/>
</dbReference>
<gene>
    <name evidence="1" type="ORF">PEL8287_01909</name>
</gene>
<keyword evidence="2" id="KW-1185">Reference proteome</keyword>
<evidence type="ECO:0000313" key="1">
    <source>
        <dbReference type="EMBL" id="SLN38966.1"/>
    </source>
</evidence>
<protein>
    <submittedName>
        <fullName evidence="1">Uncharacterized protein</fullName>
    </submittedName>
</protein>
<organism evidence="1 2">
    <name type="scientific">Roseovarius litorisediminis</name>
    <dbReference type="NCBI Taxonomy" id="1312363"/>
    <lineage>
        <taxon>Bacteria</taxon>
        <taxon>Pseudomonadati</taxon>
        <taxon>Pseudomonadota</taxon>
        <taxon>Alphaproteobacteria</taxon>
        <taxon>Rhodobacterales</taxon>
        <taxon>Roseobacteraceae</taxon>
        <taxon>Roseovarius</taxon>
    </lineage>
</organism>
<sequence length="65" mass="7455">MRIMTNFFTTRKTNPVFRPKNDRGSSASFHSLTDWFALPSKGGHVLLRRLPTEKDQVSRPGHSLK</sequence>
<evidence type="ECO:0000313" key="2">
    <source>
        <dbReference type="Proteomes" id="UP000193827"/>
    </source>
</evidence>
<dbReference type="AlphaFoldDB" id="A0A1Y5SEK8"/>
<proteinExistence type="predicted"/>
<dbReference type="Proteomes" id="UP000193827">
    <property type="component" value="Unassembled WGS sequence"/>
</dbReference>
<accession>A0A1Y5SEK8</accession>
<reference evidence="1 2" key="1">
    <citation type="submission" date="2017-03" db="EMBL/GenBank/DDBJ databases">
        <authorList>
            <person name="Afonso C.L."/>
            <person name="Miller P.J."/>
            <person name="Scott M.A."/>
            <person name="Spackman E."/>
            <person name="Goraichik I."/>
            <person name="Dimitrov K.M."/>
            <person name="Suarez D.L."/>
            <person name="Swayne D.E."/>
        </authorList>
    </citation>
    <scope>NUCLEOTIDE SEQUENCE [LARGE SCALE GENOMIC DNA]</scope>
    <source>
        <strain evidence="1 2">CECT 8287</strain>
    </source>
</reference>
<name>A0A1Y5SEK8_9RHOB</name>